<evidence type="ECO:0000313" key="4">
    <source>
        <dbReference type="Proteomes" id="UP000011958"/>
    </source>
</evidence>
<dbReference type="AlphaFoldDB" id="M7PK34"/>
<feature type="region of interest" description="Disordered" evidence="2">
    <location>
        <begin position="294"/>
        <end position="327"/>
    </location>
</feature>
<evidence type="ECO:0008006" key="5">
    <source>
        <dbReference type="Google" id="ProtNLM"/>
    </source>
</evidence>
<gene>
    <name evidence="3" type="ORF">PNEG_00942</name>
</gene>
<dbReference type="STRING" id="1069680.M7PK34"/>
<dbReference type="InterPro" id="IPR039301">
    <property type="entry name" value="Sip5/DA2"/>
</dbReference>
<dbReference type="CDD" id="cd24139">
    <property type="entry name" value="SIP5-like"/>
    <property type="match status" value="1"/>
</dbReference>
<dbReference type="VEuPathDB" id="FungiDB:PNEG_00942"/>
<dbReference type="OMA" id="ENHEYSE"/>
<keyword evidence="4" id="KW-1185">Reference proteome</keyword>
<protein>
    <recommendedName>
        <fullName evidence="5">RING-type domain-containing protein</fullName>
    </recommendedName>
</protein>
<dbReference type="PANTHER" id="PTHR31315:SF1">
    <property type="entry name" value="PROTEIN SIP5"/>
    <property type="match status" value="1"/>
</dbReference>
<accession>M7PK34</accession>
<evidence type="ECO:0000313" key="3">
    <source>
        <dbReference type="EMBL" id="EMR10794.1"/>
    </source>
</evidence>
<dbReference type="Proteomes" id="UP000011958">
    <property type="component" value="Unassembled WGS sequence"/>
</dbReference>
<evidence type="ECO:0000256" key="1">
    <source>
        <dbReference type="ARBA" id="ARBA00010402"/>
    </source>
</evidence>
<dbReference type="PANTHER" id="PTHR31315">
    <property type="entry name" value="PROTEIN SIP5"/>
    <property type="match status" value="1"/>
</dbReference>
<dbReference type="EMBL" id="AFWA02000003">
    <property type="protein sequence ID" value="EMR10794.1"/>
    <property type="molecule type" value="Genomic_DNA"/>
</dbReference>
<name>M7PK34_PNEMU</name>
<dbReference type="OrthoDB" id="21471at2759"/>
<organism evidence="3 4">
    <name type="scientific">Pneumocystis murina (strain B123)</name>
    <name type="common">Mouse pneumocystis pneumonia agent</name>
    <name type="synonym">Pneumocystis carinii f. sp. muris</name>
    <dbReference type="NCBI Taxonomy" id="1069680"/>
    <lineage>
        <taxon>Eukaryota</taxon>
        <taxon>Fungi</taxon>
        <taxon>Dikarya</taxon>
        <taxon>Ascomycota</taxon>
        <taxon>Taphrinomycotina</taxon>
        <taxon>Pneumocystomycetes</taxon>
        <taxon>Pneumocystaceae</taxon>
        <taxon>Pneumocystis</taxon>
    </lineage>
</organism>
<dbReference type="eggNOG" id="KOG2789">
    <property type="taxonomic scope" value="Eukaryota"/>
</dbReference>
<proteinExistence type="inferred from homology"/>
<sequence>MITPLKWSDFIESDNYGACIRTSIPLNLTLDGGFLTTNNFYQIPQDYKYVIVHQLMFEGKMAPFYRGLTEFNPLWSDKKLLEVVRQHLVIPFKDTVPLFTKDFPGGFYMKYISNIESDIYKLFEPHTFRFRSIVSLFRRFISACRFFKCPLEVSLYRKSEECFLCFLYYPKVNYTRCCNKPICSECFVQIRHLDSYPTSDKENGFENTFTLNNELIFCPFCSEKNFGIIYISSVQKHNTKFFTLPSLSNYRKLNNKSQKCFSEPPYVVTSDMIRPHWLYQLINTQQEVNQDALDGDQSNNLTLNNKHETSNSVENERQGMPSPQENDGYESTYFKMQGSILFKSVRLNLKNATYANYVAAIREKELATGQCINRPIITLYDGTILSLTDFVQHKNAFDSIVISSSSLKIKN</sequence>
<dbReference type="GO" id="GO:0005737">
    <property type="term" value="C:cytoplasm"/>
    <property type="evidence" value="ECO:0007669"/>
    <property type="project" value="TreeGrafter"/>
</dbReference>
<dbReference type="RefSeq" id="XP_007872854.1">
    <property type="nucleotide sequence ID" value="XM_007874663.1"/>
</dbReference>
<dbReference type="HOGENOM" id="CLU_669246_0_0_1"/>
<dbReference type="GeneID" id="19894640"/>
<reference evidence="4" key="1">
    <citation type="journal article" date="2016" name="Nat. Commun.">
        <title>Genome analysis of three Pneumocystis species reveals adaptation mechanisms to life exclusively in mammalian hosts.</title>
        <authorList>
            <person name="Ma L."/>
            <person name="Chen Z."/>
            <person name="Huang D.W."/>
            <person name="Kutty G."/>
            <person name="Ishihara M."/>
            <person name="Wang H."/>
            <person name="Abouelleil A."/>
            <person name="Bishop L."/>
            <person name="Davey E."/>
            <person name="Deng R."/>
            <person name="Deng X."/>
            <person name="Fan L."/>
            <person name="Fantoni G."/>
            <person name="Fitzgerald M."/>
            <person name="Gogineni E."/>
            <person name="Goldberg J.M."/>
            <person name="Handley G."/>
            <person name="Hu X."/>
            <person name="Huber C."/>
            <person name="Jiao X."/>
            <person name="Jones K."/>
            <person name="Levin J.Z."/>
            <person name="Liu Y."/>
            <person name="Macdonald P."/>
            <person name="Melnikov A."/>
            <person name="Raley C."/>
            <person name="Sassi M."/>
            <person name="Sherman B.T."/>
            <person name="Song X."/>
            <person name="Sykes S."/>
            <person name="Tran B."/>
            <person name="Walsh L."/>
            <person name="Xia Y."/>
            <person name="Yang J."/>
            <person name="Young S."/>
            <person name="Zeng Q."/>
            <person name="Zheng X."/>
            <person name="Stephens R."/>
            <person name="Nusbaum C."/>
            <person name="Birren B.W."/>
            <person name="Azadi P."/>
            <person name="Lempicki R.A."/>
            <person name="Cuomo C.A."/>
            <person name="Kovacs J.A."/>
        </authorList>
    </citation>
    <scope>NUCLEOTIDE SEQUENCE [LARGE SCALE GENOMIC DNA]</scope>
    <source>
        <strain evidence="4">B123</strain>
    </source>
</reference>
<comment type="similarity">
    <text evidence="1">Belongs to the SIP5 family.</text>
</comment>
<evidence type="ECO:0000256" key="2">
    <source>
        <dbReference type="SAM" id="MobiDB-lite"/>
    </source>
</evidence>
<feature type="compositionally biased region" description="Basic and acidic residues" evidence="2">
    <location>
        <begin position="305"/>
        <end position="317"/>
    </location>
</feature>
<comment type="caution">
    <text evidence="3">The sequence shown here is derived from an EMBL/GenBank/DDBJ whole genome shotgun (WGS) entry which is preliminary data.</text>
</comment>